<dbReference type="AlphaFoldDB" id="A0A8H6XS11"/>
<accession>A0A8H6XS11</accession>
<sequence>MKALAQELIDAILGELEAVEATENHRDRERKGLKSCSLVARNFRGASQRRLFRSASVGSVPKVMAGFAHSPRLLSYVRDLRVFVRDGPNTDYPDYDSLASILQLLSGIQELLIISSTSWYLESSPSFRIALHSVLSRPSLRCLGFQCPTVPSAIILHALSSCKAVALDTFQLIPSEKPHDTPLDAGDEWPPPALTVTVDRLFLRYLPTRSLAVHDLLLTTSAQKCLHNLRAMTIELLGSGSLYGLEKVVIQCLSLQHLVLDFNMFLSRQDRNAPPFPLPIIPTLRLLTFKAVMTEIRVPNSLMSAIPTLPTCTPKLEVLTFHLGGDWEKRPRGMTEQSQADEALTTLPHLVEAHFIVHTDGCIGRLARSVRAQLPLSSDAGLLCFSHTRFRGTGWHAEYFSDPDSALLVDLSETWESDESADDDWSDYSY</sequence>
<name>A0A8H6XS11_9AGAR</name>
<dbReference type="Proteomes" id="UP000620124">
    <property type="component" value="Unassembled WGS sequence"/>
</dbReference>
<keyword evidence="2" id="KW-1185">Reference proteome</keyword>
<proteinExistence type="predicted"/>
<comment type="caution">
    <text evidence="1">The sequence shown here is derived from an EMBL/GenBank/DDBJ whole genome shotgun (WGS) entry which is preliminary data.</text>
</comment>
<reference evidence="1" key="1">
    <citation type="submission" date="2020-05" db="EMBL/GenBank/DDBJ databases">
        <title>Mycena genomes resolve the evolution of fungal bioluminescence.</title>
        <authorList>
            <person name="Tsai I.J."/>
        </authorList>
    </citation>
    <scope>NUCLEOTIDE SEQUENCE</scope>
    <source>
        <strain evidence="1">CCC161011</strain>
    </source>
</reference>
<gene>
    <name evidence="1" type="ORF">MVEN_01452400</name>
</gene>
<dbReference type="OrthoDB" id="2745898at2759"/>
<evidence type="ECO:0000313" key="2">
    <source>
        <dbReference type="Proteomes" id="UP000620124"/>
    </source>
</evidence>
<protein>
    <submittedName>
        <fullName evidence="1">Uncharacterized protein</fullName>
    </submittedName>
</protein>
<organism evidence="1 2">
    <name type="scientific">Mycena venus</name>
    <dbReference type="NCBI Taxonomy" id="2733690"/>
    <lineage>
        <taxon>Eukaryota</taxon>
        <taxon>Fungi</taxon>
        <taxon>Dikarya</taxon>
        <taxon>Basidiomycota</taxon>
        <taxon>Agaricomycotina</taxon>
        <taxon>Agaricomycetes</taxon>
        <taxon>Agaricomycetidae</taxon>
        <taxon>Agaricales</taxon>
        <taxon>Marasmiineae</taxon>
        <taxon>Mycenaceae</taxon>
        <taxon>Mycena</taxon>
    </lineage>
</organism>
<dbReference type="EMBL" id="JACAZI010000012">
    <property type="protein sequence ID" value="KAF7346995.1"/>
    <property type="molecule type" value="Genomic_DNA"/>
</dbReference>
<evidence type="ECO:0000313" key="1">
    <source>
        <dbReference type="EMBL" id="KAF7346995.1"/>
    </source>
</evidence>